<organism evidence="1 2">
    <name type="scientific">Chitinophaga pinensis</name>
    <dbReference type="NCBI Taxonomy" id="79329"/>
    <lineage>
        <taxon>Bacteria</taxon>
        <taxon>Pseudomonadati</taxon>
        <taxon>Bacteroidota</taxon>
        <taxon>Chitinophagia</taxon>
        <taxon>Chitinophagales</taxon>
        <taxon>Chitinophagaceae</taxon>
        <taxon>Chitinophaga</taxon>
    </lineage>
</organism>
<sequence length="232" mass="26822">MGDREGAVTAFMEWLLHTTAEDICPEQQAAGGYGTNIFGKDKSLFARQPQWYPSAEERDAVMLLLKQQIAALQTSTGWSAVTLYHYYFKISDKEGLLLQEPHYYTSYDAVRTAFYDTVKYGKQRQYYLLTVLDNCTYSFKLIDGDKHVLAIHPFEYTSMAARDAAVERTLRFLQVHGQTVTQVKLAGAWKYSWQWLSCCCWYPETALEGLDEKPEKEDAQKTLEYIIENWLL</sequence>
<evidence type="ECO:0000313" key="1">
    <source>
        <dbReference type="EMBL" id="TWV98668.1"/>
    </source>
</evidence>
<dbReference type="AlphaFoldDB" id="A0A5C6LSD0"/>
<dbReference type="RefSeq" id="WP_146306837.1">
    <property type="nucleotide sequence ID" value="NZ_VOHS01000025.1"/>
</dbReference>
<dbReference type="EMBL" id="VOHS01000025">
    <property type="protein sequence ID" value="TWV98668.1"/>
    <property type="molecule type" value="Genomic_DNA"/>
</dbReference>
<name>A0A5C6LSD0_9BACT</name>
<keyword evidence="2" id="KW-1185">Reference proteome</keyword>
<accession>A0A5C6LSD0</accession>
<protein>
    <submittedName>
        <fullName evidence="1">Uncharacterized protein</fullName>
    </submittedName>
</protein>
<evidence type="ECO:0000313" key="2">
    <source>
        <dbReference type="Proteomes" id="UP000318815"/>
    </source>
</evidence>
<dbReference type="Proteomes" id="UP000318815">
    <property type="component" value="Unassembled WGS sequence"/>
</dbReference>
<gene>
    <name evidence="1" type="ORF">FEF09_20520</name>
</gene>
<proteinExistence type="predicted"/>
<comment type="caution">
    <text evidence="1">The sequence shown here is derived from an EMBL/GenBank/DDBJ whole genome shotgun (WGS) entry which is preliminary data.</text>
</comment>
<reference evidence="1 2" key="1">
    <citation type="submission" date="2019-08" db="EMBL/GenBank/DDBJ databases">
        <title>Whole genome sequencing of chitin degrading bacteria Chitinophaga pinensis YS16.</title>
        <authorList>
            <person name="Singh R.P."/>
            <person name="Manchanda G."/>
            <person name="Maurya I.K."/>
            <person name="Joshi N.K."/>
            <person name="Srivastava A.K."/>
        </authorList>
    </citation>
    <scope>NUCLEOTIDE SEQUENCE [LARGE SCALE GENOMIC DNA]</scope>
    <source>
        <strain evidence="1 2">YS-16</strain>
    </source>
</reference>